<evidence type="ECO:0000256" key="3">
    <source>
        <dbReference type="SAM" id="SignalP"/>
    </source>
</evidence>
<feature type="chain" id="PRO_5013393589" evidence="3">
    <location>
        <begin position="24"/>
        <end position="265"/>
    </location>
</feature>
<protein>
    <submittedName>
        <fullName evidence="4">Uncharacterized protein</fullName>
    </submittedName>
</protein>
<feature type="compositionally biased region" description="Low complexity" evidence="1">
    <location>
        <begin position="150"/>
        <end position="182"/>
    </location>
</feature>
<evidence type="ECO:0000313" key="5">
    <source>
        <dbReference type="Proteomes" id="UP000198287"/>
    </source>
</evidence>
<keyword evidence="2" id="KW-0472">Membrane</keyword>
<comment type="caution">
    <text evidence="4">The sequence shown here is derived from an EMBL/GenBank/DDBJ whole genome shotgun (WGS) entry which is preliminary data.</text>
</comment>
<feature type="signal peptide" evidence="3">
    <location>
        <begin position="1"/>
        <end position="23"/>
    </location>
</feature>
<keyword evidence="2" id="KW-0812">Transmembrane</keyword>
<feature type="compositionally biased region" description="Basic and acidic residues" evidence="1">
    <location>
        <begin position="139"/>
        <end position="149"/>
    </location>
</feature>
<gene>
    <name evidence="4" type="ORF">Fcan01_05707</name>
</gene>
<keyword evidence="5" id="KW-1185">Reference proteome</keyword>
<keyword evidence="3" id="KW-0732">Signal</keyword>
<feature type="region of interest" description="Disordered" evidence="1">
    <location>
        <begin position="139"/>
        <end position="182"/>
    </location>
</feature>
<dbReference type="EMBL" id="LNIX01000002">
    <property type="protein sequence ID" value="OXA60854.1"/>
    <property type="molecule type" value="Genomic_DNA"/>
</dbReference>
<dbReference type="AlphaFoldDB" id="A0A226EUW1"/>
<sequence length="265" mass="29558">MNLYIVILVLFSSLLVLLVHVESKPSPSSIYRGPVYSRYLPQRKHSNPAFEKKTFQNLKSQFHSNYHHHDENPPHDSWELAHNSHEMEDNAKAKEIVKFINQFLDVMGPFLFPLPYVLALIPFAIPAIPLSFWLESREHHSPSEPEHGEQPTTPMSPSSSSSSSNTTPKLTMTTRPSSTTSSFVMNPTFSTIVGPFPTTFANFQTTSSPTAGLGENTFTNSSSLTTDFPMMNVGAPATNPVTLFPFTLFLNSSFLGEDYLNEGEK</sequence>
<organism evidence="4 5">
    <name type="scientific">Folsomia candida</name>
    <name type="common">Springtail</name>
    <dbReference type="NCBI Taxonomy" id="158441"/>
    <lineage>
        <taxon>Eukaryota</taxon>
        <taxon>Metazoa</taxon>
        <taxon>Ecdysozoa</taxon>
        <taxon>Arthropoda</taxon>
        <taxon>Hexapoda</taxon>
        <taxon>Collembola</taxon>
        <taxon>Entomobryomorpha</taxon>
        <taxon>Isotomoidea</taxon>
        <taxon>Isotomidae</taxon>
        <taxon>Proisotominae</taxon>
        <taxon>Folsomia</taxon>
    </lineage>
</organism>
<keyword evidence="2" id="KW-1133">Transmembrane helix</keyword>
<evidence type="ECO:0000256" key="1">
    <source>
        <dbReference type="SAM" id="MobiDB-lite"/>
    </source>
</evidence>
<feature type="transmembrane region" description="Helical" evidence="2">
    <location>
        <begin position="114"/>
        <end position="134"/>
    </location>
</feature>
<accession>A0A226EUW1</accession>
<evidence type="ECO:0000313" key="4">
    <source>
        <dbReference type="EMBL" id="OXA60854.1"/>
    </source>
</evidence>
<evidence type="ECO:0000256" key="2">
    <source>
        <dbReference type="SAM" id="Phobius"/>
    </source>
</evidence>
<name>A0A226EUW1_FOLCA</name>
<proteinExistence type="predicted"/>
<reference evidence="4 5" key="1">
    <citation type="submission" date="2015-12" db="EMBL/GenBank/DDBJ databases">
        <title>The genome of Folsomia candida.</title>
        <authorList>
            <person name="Faddeeva A."/>
            <person name="Derks M.F."/>
            <person name="Anvar Y."/>
            <person name="Smit S."/>
            <person name="Van Straalen N."/>
            <person name="Roelofs D."/>
        </authorList>
    </citation>
    <scope>NUCLEOTIDE SEQUENCE [LARGE SCALE GENOMIC DNA]</scope>
    <source>
        <strain evidence="4 5">VU population</strain>
        <tissue evidence="4">Whole body</tissue>
    </source>
</reference>
<dbReference type="Proteomes" id="UP000198287">
    <property type="component" value="Unassembled WGS sequence"/>
</dbReference>